<sequence>TTTVVCVLLVQKKTGWHCIYKMRTSLVCQGRELLQLAGIKKLS</sequence>
<dbReference type="EMBL" id="RCML01002974">
    <property type="protein sequence ID" value="KAG2956605.1"/>
    <property type="molecule type" value="Genomic_DNA"/>
</dbReference>
<name>A0A8T1EW97_9STRA</name>
<accession>A0A8T1EW97</accession>
<evidence type="ECO:0000313" key="1">
    <source>
        <dbReference type="EMBL" id="KAG2956605.1"/>
    </source>
</evidence>
<comment type="caution">
    <text evidence="1">The sequence shown here is derived from an EMBL/GenBank/DDBJ whole genome shotgun (WGS) entry which is preliminary data.</text>
</comment>
<protein>
    <submittedName>
        <fullName evidence="1">Uncharacterized protein</fullName>
    </submittedName>
</protein>
<dbReference type="AlphaFoldDB" id="A0A8T1EW97"/>
<proteinExistence type="predicted"/>
<organism evidence="1 2">
    <name type="scientific">Phytophthora cactorum</name>
    <dbReference type="NCBI Taxonomy" id="29920"/>
    <lineage>
        <taxon>Eukaryota</taxon>
        <taxon>Sar</taxon>
        <taxon>Stramenopiles</taxon>
        <taxon>Oomycota</taxon>
        <taxon>Peronosporomycetes</taxon>
        <taxon>Peronosporales</taxon>
        <taxon>Peronosporaceae</taxon>
        <taxon>Phytophthora</taxon>
    </lineage>
</organism>
<evidence type="ECO:0000313" key="2">
    <source>
        <dbReference type="Proteomes" id="UP000697107"/>
    </source>
</evidence>
<dbReference type="Proteomes" id="UP000697107">
    <property type="component" value="Unassembled WGS sequence"/>
</dbReference>
<gene>
    <name evidence="1" type="ORF">PC118_g24392</name>
</gene>
<reference evidence="1" key="1">
    <citation type="submission" date="2018-10" db="EMBL/GenBank/DDBJ databases">
        <title>Effector identification in a new, highly contiguous assembly of the strawberry crown rot pathogen Phytophthora cactorum.</title>
        <authorList>
            <person name="Armitage A.D."/>
            <person name="Nellist C.F."/>
            <person name="Bates H."/>
            <person name="Vickerstaff R.J."/>
            <person name="Harrison R.J."/>
        </authorList>
    </citation>
    <scope>NUCLEOTIDE SEQUENCE</scope>
    <source>
        <strain evidence="1">P415</strain>
    </source>
</reference>
<feature type="non-terminal residue" evidence="1">
    <location>
        <position position="1"/>
    </location>
</feature>